<comment type="similarity">
    <text evidence="1">Belongs to the Niban family.</text>
</comment>
<dbReference type="SUPFAM" id="SSF50729">
    <property type="entry name" value="PH domain-like"/>
    <property type="match status" value="1"/>
</dbReference>
<feature type="region of interest" description="Disordered" evidence="2">
    <location>
        <begin position="376"/>
        <end position="399"/>
    </location>
</feature>
<feature type="domain" description="PH" evidence="3">
    <location>
        <begin position="68"/>
        <end position="196"/>
    </location>
</feature>
<dbReference type="Pfam" id="PF26089">
    <property type="entry name" value="PH_Niban2"/>
    <property type="match status" value="1"/>
</dbReference>
<feature type="region of interest" description="Disordered" evidence="2">
    <location>
        <begin position="226"/>
        <end position="255"/>
    </location>
</feature>
<reference evidence="4 5" key="1">
    <citation type="submission" date="2023-05" db="EMBL/GenBank/DDBJ databases">
        <title>B98-5 Cell Line De Novo Hybrid Assembly: An Optical Mapping Approach.</title>
        <authorList>
            <person name="Kananen K."/>
            <person name="Auerbach J.A."/>
            <person name="Kautto E."/>
            <person name="Blachly J.S."/>
        </authorList>
    </citation>
    <scope>NUCLEOTIDE SEQUENCE [LARGE SCALE GENOMIC DNA]</scope>
    <source>
        <strain evidence="4">B95-8</strain>
        <tissue evidence="4">Cell line</tissue>
    </source>
</reference>
<proteinExistence type="inferred from homology"/>
<dbReference type="InterPro" id="IPR026088">
    <property type="entry name" value="Niban-like"/>
</dbReference>
<dbReference type="InterPro" id="IPR011993">
    <property type="entry name" value="PH-like_dom_sf"/>
</dbReference>
<keyword evidence="5" id="KW-1185">Reference proteome</keyword>
<evidence type="ECO:0000259" key="3">
    <source>
        <dbReference type="SMART" id="SM00233"/>
    </source>
</evidence>
<organism evidence="4 5">
    <name type="scientific">Saguinus oedipus</name>
    <name type="common">Cotton-top tamarin</name>
    <name type="synonym">Oedipomidas oedipus</name>
    <dbReference type="NCBI Taxonomy" id="9490"/>
    <lineage>
        <taxon>Eukaryota</taxon>
        <taxon>Metazoa</taxon>
        <taxon>Chordata</taxon>
        <taxon>Craniata</taxon>
        <taxon>Vertebrata</taxon>
        <taxon>Euteleostomi</taxon>
        <taxon>Mammalia</taxon>
        <taxon>Eutheria</taxon>
        <taxon>Euarchontoglires</taxon>
        <taxon>Primates</taxon>
        <taxon>Haplorrhini</taxon>
        <taxon>Platyrrhini</taxon>
        <taxon>Cebidae</taxon>
        <taxon>Callitrichinae</taxon>
        <taxon>Saguinus</taxon>
    </lineage>
</organism>
<dbReference type="Pfam" id="PF26086">
    <property type="entry name" value="Niban2"/>
    <property type="match status" value="1"/>
</dbReference>
<evidence type="ECO:0000313" key="5">
    <source>
        <dbReference type="Proteomes" id="UP001266305"/>
    </source>
</evidence>
<dbReference type="PANTHER" id="PTHR14392:SF4">
    <property type="entry name" value="PROTEIN NIBAN 3"/>
    <property type="match status" value="1"/>
</dbReference>
<dbReference type="PANTHER" id="PTHR14392">
    <property type="entry name" value="NIBAN FAMILY MEMBER"/>
    <property type="match status" value="1"/>
</dbReference>
<sequence length="808" mass="89253">MGGRPSSLLDKQQRQHLRDQMDTLLRNFLPCYRGQLAASVLRQISRELAPQEPAGSQLLRSKKLPRVREHRGPLTQLRGHPPRWQPIFCVLRGDGRLEWFSHKEEYENGNRPLGSTALTGYTLLTSQREYLYLLDALCPASLGDHTQEEPDSLLEVPVRFPLFLQHPFRRHLCFSAATREAQHAWRLALQGGIRLQGTVLQRSQAPAARAFLDAVRLYRQHQGHFGDDDVTLGSDAEAATGTPRTPSGRPRRPRPPLLQVLTAVLMREQLPALRAQTLPGLQGAGRARAWAWTEGAGSGRSAVLAGASAGLRAFQPEKDDLLASLEKTIRPDVDQLLRLRARVAGRMRSPELGHSGLGGPGKWKSRRGLRVKADTWAGVGQGGPYKDSTGNPDSARPSAAQFSHHYNEVEEADIKGPLESCLRRHVDPQLPRLAQTLLDTVEALLEVVRTLLAQGVDRLSGHLHQSPSGTRLRRELTEPPAPDKLLLGTQVYSFGEMPWDLPLMQACYRETERSRGRLGQLAAPFGFLGMQSLVFAAQDLAQQLMADAVATFLQLADQCLTTALNCDQAAQRLERVRGRVLKKFESDSGLAQRRFIRSWGLCIFLPFVLRQLEPSCRKELSEFEGDVLAVGSQALTTEGIYEDVIRGCLLQRIDRELKKALGASDVSCTLDGCLEVPWEQEEAGGELHRLLEHAKVIAGGGEVGACMGCMGLSLAKLTNKHSGKLWSVSEPQRDDLGDISQWLLPVPNLEREIVVMGALANATGNYLARTVFASADSRGQIPQYETSEFKVGVFVISTEGRPPDVRHV</sequence>
<comment type="caution">
    <text evidence="4">The sequence shown here is derived from an EMBL/GenBank/DDBJ whole genome shotgun (WGS) entry which is preliminary data.</text>
</comment>
<dbReference type="Proteomes" id="UP001266305">
    <property type="component" value="Unassembled WGS sequence"/>
</dbReference>
<accession>A0ABQ9TT16</accession>
<evidence type="ECO:0000256" key="1">
    <source>
        <dbReference type="ARBA" id="ARBA00010251"/>
    </source>
</evidence>
<dbReference type="SMART" id="SM00233">
    <property type="entry name" value="PH"/>
    <property type="match status" value="1"/>
</dbReference>
<dbReference type="InterPro" id="IPR059060">
    <property type="entry name" value="Niban_1/2/3_dom"/>
</dbReference>
<name>A0ABQ9TT16_SAGOE</name>
<evidence type="ECO:0000256" key="2">
    <source>
        <dbReference type="SAM" id="MobiDB-lite"/>
    </source>
</evidence>
<gene>
    <name evidence="4" type="primary">NIBAN3</name>
    <name evidence="4" type="ORF">P7K49_033577</name>
</gene>
<dbReference type="InterPro" id="IPR001849">
    <property type="entry name" value="PH_domain"/>
</dbReference>
<dbReference type="EMBL" id="JASSZA010000019">
    <property type="protein sequence ID" value="KAK2087670.1"/>
    <property type="molecule type" value="Genomic_DNA"/>
</dbReference>
<protein>
    <submittedName>
        <fullName evidence="4">Protein Niban 3</fullName>
    </submittedName>
</protein>
<evidence type="ECO:0000313" key="4">
    <source>
        <dbReference type="EMBL" id="KAK2087670.1"/>
    </source>
</evidence>
<dbReference type="CDD" id="cd23949">
    <property type="entry name" value="Niban-like"/>
    <property type="match status" value="1"/>
</dbReference>
<dbReference type="Gene3D" id="2.30.29.30">
    <property type="entry name" value="Pleckstrin-homology domain (PH domain)/Phosphotyrosine-binding domain (PTB)"/>
    <property type="match status" value="1"/>
</dbReference>